<dbReference type="InterPro" id="IPR000792">
    <property type="entry name" value="Tscrpt_reg_LuxR_C"/>
</dbReference>
<feature type="domain" description="HTH luxR-type" evidence="3">
    <location>
        <begin position="914"/>
        <end position="941"/>
    </location>
</feature>
<dbReference type="Pfam" id="PF01425">
    <property type="entry name" value="Amidase"/>
    <property type="match status" value="1"/>
</dbReference>
<keyword evidence="4" id="KW-0378">Hydrolase</keyword>
<dbReference type="Gene3D" id="3.40.50.1820">
    <property type="entry name" value="alpha/beta hydrolase"/>
    <property type="match status" value="1"/>
</dbReference>
<dbReference type="InterPro" id="IPR011009">
    <property type="entry name" value="Kinase-like_dom_sf"/>
</dbReference>
<dbReference type="CDD" id="cd06170">
    <property type="entry name" value="LuxR_C_like"/>
    <property type="match status" value="1"/>
</dbReference>
<dbReference type="InterPro" id="IPR008278">
    <property type="entry name" value="4-PPantetheinyl_Trfase_dom"/>
</dbReference>
<dbReference type="SUPFAM" id="SSF46894">
    <property type="entry name" value="C-terminal effector domain of the bipartite response regulators"/>
    <property type="match status" value="3"/>
</dbReference>
<keyword evidence="1" id="KW-0808">Transferase</keyword>
<dbReference type="SUPFAM" id="SSF56214">
    <property type="entry name" value="4'-phosphopantetheinyl transferase"/>
    <property type="match status" value="1"/>
</dbReference>
<proteinExistence type="predicted"/>
<dbReference type="PANTHER" id="PTHR42678">
    <property type="entry name" value="AMIDASE"/>
    <property type="match status" value="1"/>
</dbReference>
<dbReference type="InterPro" id="IPR003362">
    <property type="entry name" value="Bact_transf"/>
</dbReference>
<dbReference type="Pfam" id="PF00561">
    <property type="entry name" value="Abhydrolase_1"/>
    <property type="match status" value="1"/>
</dbReference>
<dbReference type="PRINTS" id="PR01399">
    <property type="entry name" value="ENTSNTHTASED"/>
</dbReference>
<dbReference type="InterPro" id="IPR023631">
    <property type="entry name" value="Amidase_dom"/>
</dbReference>
<dbReference type="InterPro" id="IPR000073">
    <property type="entry name" value="AB_hydrolase_1"/>
</dbReference>
<keyword evidence="5" id="KW-1185">Reference proteome</keyword>
<feature type="region of interest" description="Disordered" evidence="2">
    <location>
        <begin position="942"/>
        <end position="978"/>
    </location>
</feature>
<dbReference type="SUPFAM" id="SSF56112">
    <property type="entry name" value="Protein kinase-like (PK-like)"/>
    <property type="match status" value="1"/>
</dbReference>
<dbReference type="EMBL" id="JADLRE010000001">
    <property type="protein sequence ID" value="MBF6223708.1"/>
    <property type="molecule type" value="Genomic_DNA"/>
</dbReference>
<evidence type="ECO:0000256" key="1">
    <source>
        <dbReference type="ARBA" id="ARBA00022679"/>
    </source>
</evidence>
<dbReference type="SUPFAM" id="SSF53474">
    <property type="entry name" value="alpha/beta-Hydrolases"/>
    <property type="match status" value="1"/>
</dbReference>
<reference evidence="4 5" key="1">
    <citation type="submission" date="2020-10" db="EMBL/GenBank/DDBJ databases">
        <title>Identification of Nocardia species via Next-generation sequencing and recognition of intraspecies genetic diversity.</title>
        <authorList>
            <person name="Li P."/>
            <person name="Li P."/>
            <person name="Lu B."/>
        </authorList>
    </citation>
    <scope>NUCLEOTIDE SEQUENCE [LARGE SCALE GENOMIC DNA]</scope>
    <source>
        <strain evidence="4 5">N-11</strain>
    </source>
</reference>
<name>A0ABS0C5G6_9NOCA</name>
<comment type="caution">
    <text evidence="4">The sequence shown here is derived from an EMBL/GenBank/DDBJ whole genome shotgun (WGS) entry which is preliminary data.</text>
</comment>
<dbReference type="PROSITE" id="PS00622">
    <property type="entry name" value="HTH_LUXR_1"/>
    <property type="match status" value="1"/>
</dbReference>
<dbReference type="InterPro" id="IPR037143">
    <property type="entry name" value="4-PPantetheinyl_Trfase_dom_sf"/>
</dbReference>
<dbReference type="PANTHER" id="PTHR42678:SF34">
    <property type="entry name" value="OS04G0183300 PROTEIN"/>
    <property type="match status" value="1"/>
</dbReference>
<dbReference type="RefSeq" id="WP_195031121.1">
    <property type="nucleotide sequence ID" value="NZ_JADLRE010000001.1"/>
</dbReference>
<dbReference type="GO" id="GO:0016787">
    <property type="term" value="F:hydrolase activity"/>
    <property type="evidence" value="ECO:0007669"/>
    <property type="project" value="UniProtKB-KW"/>
</dbReference>
<dbReference type="InterPro" id="IPR041354">
    <property type="entry name" value="4PPT_N"/>
</dbReference>
<dbReference type="Pfam" id="PF00196">
    <property type="entry name" value="GerE"/>
    <property type="match status" value="1"/>
</dbReference>
<dbReference type="InterPro" id="IPR036388">
    <property type="entry name" value="WH-like_DNA-bd_sf"/>
</dbReference>
<dbReference type="Proteomes" id="UP000807309">
    <property type="component" value="Unassembled WGS sequence"/>
</dbReference>
<dbReference type="Gene3D" id="1.10.10.10">
    <property type="entry name" value="Winged helix-like DNA-binding domain superfamily/Winged helix DNA-binding domain"/>
    <property type="match status" value="3"/>
</dbReference>
<feature type="compositionally biased region" description="Polar residues" evidence="2">
    <location>
        <begin position="649"/>
        <end position="679"/>
    </location>
</feature>
<dbReference type="SMART" id="SM00421">
    <property type="entry name" value="HTH_LUXR"/>
    <property type="match status" value="3"/>
</dbReference>
<feature type="region of interest" description="Disordered" evidence="2">
    <location>
        <begin position="583"/>
        <end position="707"/>
    </location>
</feature>
<dbReference type="SUPFAM" id="SSF75304">
    <property type="entry name" value="Amidase signature (AS) enzymes"/>
    <property type="match status" value="1"/>
</dbReference>
<dbReference type="InterPro" id="IPR036928">
    <property type="entry name" value="AS_sf"/>
</dbReference>
<feature type="region of interest" description="Disordered" evidence="2">
    <location>
        <begin position="29"/>
        <end position="62"/>
    </location>
</feature>
<dbReference type="Pfam" id="PF01648">
    <property type="entry name" value="ACPS"/>
    <property type="match status" value="1"/>
</dbReference>
<dbReference type="Pfam" id="PF02397">
    <property type="entry name" value="Bac_transf"/>
    <property type="match status" value="1"/>
</dbReference>
<protein>
    <submittedName>
        <fullName evidence="4">Alpha/beta fold hydrolase</fullName>
    </submittedName>
</protein>
<feature type="region of interest" description="Disordered" evidence="2">
    <location>
        <begin position="409"/>
        <end position="448"/>
    </location>
</feature>
<evidence type="ECO:0000313" key="4">
    <source>
        <dbReference type="EMBL" id="MBF6223708.1"/>
    </source>
</evidence>
<dbReference type="InterPro" id="IPR029058">
    <property type="entry name" value="AB_hydrolase_fold"/>
</dbReference>
<dbReference type="Pfam" id="PF17837">
    <property type="entry name" value="4PPT_N"/>
    <property type="match status" value="2"/>
</dbReference>
<gene>
    <name evidence="4" type="ORF">IU470_01020</name>
</gene>
<dbReference type="InterPro" id="IPR016032">
    <property type="entry name" value="Sig_transdc_resp-reg_C-effctor"/>
</dbReference>
<dbReference type="Gene3D" id="3.90.1300.10">
    <property type="entry name" value="Amidase signature (AS) domain"/>
    <property type="match status" value="1"/>
</dbReference>
<evidence type="ECO:0000256" key="2">
    <source>
        <dbReference type="SAM" id="MobiDB-lite"/>
    </source>
</evidence>
<sequence>MMLTTDEGHVCIRIEVAPDGTMVPPFDVIRAPGSPHEEAPAESPPRQAAQNETTEVHGHDAARIAPERALVQQTRARRDSVAEELSINPAELQPGSLRIIELQDELNELRTKLAPLAGVPRSELTDEQRADRRRAAQLHDLIEATTEYHELDARTARTNAVEPGQVRAPVGRTIVEGLGLPAEVATAEIIGEDPTAALLPQEQALIEAIQSDPEGVREREIVYGRTCAHRALARLGVPVEPVLRAGGNVPGGMPLWQPGIAGSISHTLGFTLTQKTGYYVAAVSRHHRSIGIDAAHNEPISDVLRNRIALPEEQAWLSRIGTHRGVHWDRVLFSAKESVYKAWYPLTHRALDFEDALITFDLDEGTFTARLLIEDRSTLDGQPLTEFHGRFLVDGGVILTGITVPQPLRDAAPPARKPTEPQAVSEPAAGEVTTSSDHGPDDRGTPMSSLEYARHAAEESVGATIEEVAPQWPTVARAAAVETVRAVVADAARHGATRRRVEAPHADVLRVIVEHEGAADLAPELVQTLDAGTTSWRAELYDTGSRSAPDQVMATAELQTTHSGIVLTETDHYPVVVDLSLATADSPPSPSAVRETPADSAGSALDIPERKAWDIGTVPPPRGQRFDPGLVHAMGPHPEGRAVGGRGSRPTSGESAETASPGTHESASRSTGSAGQTGDDSVDRIPASESGAINPAPESHAHPTPSHQLQELIAQDVANGHAEQATRRVQEVFGDRVVQLAGSALGSRHAPEILEEVAGNVVAHLGQIGNRSLEEWVALVARNVIAEHRRIAEMWRSVQLFLVLGASLSESDSLIAAWNEATTADMRRGLGALPAYHRAPLHRFQTAQRTTTTTQLRPPGDPANESPVLWDAARALGIAIAAGQGVRATLPVEPTPRQALTDRELEVNRLQAAGRTVAEIAESLHIAASTVRVLQSRIRAKLHPLPGPDSPTATSPESREAEVTDTSTSAPEIRMLPGRGGLTGPEITVLTLLYQGLSLSEIATALGMKPRKVTYHRITAATRLGVSKAIPTVVEARRRGLLSSVVTASATPDIFGLNAKDMELLRLTAEGLTDEEIAERQQLTVSGISERRVSLGEKLGVREKIPSFMKALRLGLLDGDDHAVAAPKREAPPQHVESPEGVRGDDAIPASVETATDGALIRHVLPDDVHAVETFGNKRSSVLSVWLNAQQALQALGYGDEPIRTGDDGSPLWPGDLTGATARTQQYAAVALGPVGTYRAISLDAKDHASARLHRDSVVVSAKDNVIDLYHRLTGQQLRHNQVEIALHPDAADTPAGTFEARVTADAASDPSLTILSGRFHLQHGTLVTAITLRNDEGVTGSDPEGAVGPNALPALDLVSVTSSQLIELLASGQITSVQLTQLCLRRIEALSALHAVIGINPRALEEARRADELRRTGTGRSPLLGMPILIKGNIDIEGMPTTAGSVALAHSYPATDATLVKQLREAGAVILGHGNLTEFAFYLGREVPRGYSSYGGQTLNPYDKSEIPGGSSSGPAVAVAAGVVPLAIGTQTTGSILEPCNYNSIVGLKPTVGAVSRTGILPVATTRDTAGAISPDVTGAAVLLTALVGVDSQDPATAHNPLAGHDFTADLNPEALRGARIGVMTAGIPSEDAAQRPLWDAVLNTLAAQGATLITVDLDGSDSFQNYDPPWSSVFSYEFRRDLNAYLSRLPADAPMKDLSDIIAYNNAHAETALKYGQDRALSAQAMDLDADSADTATYHADLQRDIAESKTRIDAVMAEHELTALVSAYNYGTTMGDKAGYPCVIVPAGRTPADRDHPAGEHVNVTFRAAAWSEPTLVSYAYAFEQAHAVQRPRPQFADQLYRAAAAEGAVDPVCVRGAFADAEDLGFDVQQPVDVDGPVPPAAVAWLAGTHHRRFDGGLAEIAQFLTDSEPGSGMLVNALPFGATVGHLFLLHNDGKQIWIHDRRAEQSKAVFDPANPPFEAQTTHALQLTRRDGGTTLKARQQKLGENNPYADPDKTRGRALRPADAGALPPDHNTSTSAPDKGPQAGSAPVEGETTGNSSSRIAPAGLIVPADPTRSLIVPDAHVLPADPSLEELMERLRPWKEIFWYFWEFPLPREGELSGRKWIESAERKAWMRRRAIRRTPLYAGVDAAVRLTLGAERLLNAPHATSGPATLEQRRVIPGRGEIDAGKKRTMRADAQVRESNRADVKEMTAFEKFWRGVSGDELPQTKQIRQGDMAYVGGRLLRAEGHNLMVAGRYAEGYNLMVAGRDPVLTPEEYALWLMFSHDALWTVHYPGCRELEPQSPDFLLTRYLTVAIFDKIASKPLEVQYLNEVVRPYLRRQGVAAGRVLLHELSHHAMNSCRSTVEQLGMWALIGMGRKVGAEVEEHLENCAACRNSAAALPGVDSSLGGRKLIVPPGPAGDGSTAHRLASKHPTAPDPRDREPETPAAERGAAVDPSPEATQRIGTLQARMDEMNGITVQRHREGKAVSADRLNRAYNKIEAELARLSTTGTVIDDVPVVAGPDHQLAMDSVFHPQRAYQRAYRDAMNGLLSYPLVRATVASAEAQDRLAEIRRSIDRVAELAAYAGRAEEVGEIEVLVTIFEWTEQAGAGGRLILPENEQAEQRGAAATERAARQLLEPADSDTGTATEIAPANSMRADHVRPEYDSIETRRERARHGGHRAALPDETVRAVPEPDETADLGRVSNRYAAQMPDGRTVHFRLVGHPYGYPVLLSPGTPVGIDGPLPDHRQLYDLEFTLIVVERPGYGDSDPLPGRTVADCARDIIHIATELFALARYSVVGRSGGGAVAITVGALDPGHVDRVVSLVGTAPRLDDMGEWMAGMAEANQRIYARPDIEAMAATLTDMAEKIARDGEWLLRYNQDAFTTVDHMWVGTHREELARGYQRALRNYPQAWADDAIQLIGDWGIRFDQYRVPVDIVHGAADQFSPVDHSRNNARLIPTSKLFLFRGVSHMMGMDALPVIASHFRAERDAWASKAFRRDEQRIQAIRRAESGPLPFPKWMYWTRGRWDSVPDYEEKRFDPTSVLDLPPQRARGLDRLGFDPPSPVPNPFSGVARGVPHGAVAHAADPNLREQGAFAVSPHAPAPSVAAQSRDEVLPLEDANTTSRTGNLPEPLVDQRDVAYDPRTARHAHALSPGTHAPFDPAAVLDLPSHRARGLDGLGFGPSPAVADPFGGVPRGLPDGVVAHAANPNDPNGGAFGGGPSEAERIASAALSTFRVEATFGALQDWAARLSDDNLQHLQISFTRTVTEQIAAIHRGKPRSVTDDVTNPARLLGAIVTEATRRFGDSVPSSAPTTYRELFAIGHWLRANGRTVADLHAAMTAVLDAAFAVTRTSTVHRWSVGAAHHTVPAHIAEIARYIEEAGQHGMWPEEGSFPPDAALTTEHTPLVESFRRSGVRANATAHMVKEWAIVLDALLRQRSSEIFSRRHAEIFQSLPIHAAALDRARAGSDRLFAATVATALPDLLDAAFYLLPTSNSAAGLEYLTQVDSLLAEATTRFTDSSAIYALQDVADKIHRLYEDIMVADSRRSPEVRSRRIHETLSDYFSIGSDSAITDSFSWGARALWGLGSQQPGIDYAPLRKPLDADLPRDWNTTDDERALVATAMDLLRNERGSEADIRSLLSQSDLFEDTFDSVGANMRWWDRLGRWTSGTVTIGSLLAGATDFSVSLMQLAVLRQYPHIIGAAPGIGYRARDLANRLSLARDLESPRVAPERWAALNALRDHLAEVRRGAHRLAIPGSSPPPVLLVSYDPVAEGGTGRAVVSIGEADSASFMAFNVIGAETPVADLSHWSEHACQQYEKAQEHAPRGDRVAIMFTVGLPREIDALSHTAEPDTTAMDSVVETRDTAGDLVARELIAYDATRELALDGSDEMWNRMVRVSTVIGHGDGIGVLRSAADTLHLSRAVDQIVLVPGSVDDRLPTASQLDIGTEHVYTLNPHRDRNSDPNTIGLIMIGRGSDIESASDTSSRSAAPLIETPTTVRELSQLLPAHEYRPLGGIRGWTMARDEGLTVYRAAQPLLNDALSGTYNTTVVLGDLGLVLRIGQPDTGSFDPRFGPEHKTLPIISRYVRNAPQLLNVITGHMPDGRVIDESAPILIERLARGDNLAETFRRADRRTIRSHKGLILRTFANIHEQLRAMPEDHPLLHQLTPPGVASGDTGGWYLNHIDWYTINFYRQHYDRFGHLFDEFGLLRGNPLEPLIDDAGSMRESRHHILHADPNEGNFLISNELRVTLLDWELAVTGPSAYDWARLGHLIPGIEVPRELGGPDMVKFARLEKFKRVMNDTVKLAPLAAAGLLTPREIEFIHTEFSEAVIQVRQLSGHTNLLPPRAELEILRSWRP</sequence>
<feature type="region of interest" description="Disordered" evidence="2">
    <location>
        <begin position="1985"/>
        <end position="2050"/>
    </location>
</feature>
<evidence type="ECO:0000313" key="5">
    <source>
        <dbReference type="Proteomes" id="UP000807309"/>
    </source>
</evidence>
<accession>A0ABS0C5G6</accession>
<feature type="region of interest" description="Disordered" evidence="2">
    <location>
        <begin position="2395"/>
        <end position="2448"/>
    </location>
</feature>
<organism evidence="4 5">
    <name type="scientific">Nocardia abscessus</name>
    <dbReference type="NCBI Taxonomy" id="120957"/>
    <lineage>
        <taxon>Bacteria</taxon>
        <taxon>Bacillati</taxon>
        <taxon>Actinomycetota</taxon>
        <taxon>Actinomycetes</taxon>
        <taxon>Mycobacteriales</taxon>
        <taxon>Nocardiaceae</taxon>
        <taxon>Nocardia</taxon>
    </lineage>
</organism>
<evidence type="ECO:0000259" key="3">
    <source>
        <dbReference type="PROSITE" id="PS00622"/>
    </source>
</evidence>
<dbReference type="InterPro" id="IPR003542">
    <property type="entry name" value="Enbac_synth_compD-like"/>
</dbReference>